<dbReference type="AlphaFoldDB" id="A0A8J3LKU4"/>
<organism evidence="2 3">
    <name type="scientific">Catellatospora methionotrophica</name>
    <dbReference type="NCBI Taxonomy" id="121620"/>
    <lineage>
        <taxon>Bacteria</taxon>
        <taxon>Bacillati</taxon>
        <taxon>Actinomycetota</taxon>
        <taxon>Actinomycetes</taxon>
        <taxon>Micromonosporales</taxon>
        <taxon>Micromonosporaceae</taxon>
        <taxon>Catellatospora</taxon>
    </lineage>
</organism>
<dbReference type="Proteomes" id="UP000660339">
    <property type="component" value="Unassembled WGS sequence"/>
</dbReference>
<accession>A0A8J3LKU4</accession>
<proteinExistence type="predicted"/>
<evidence type="ECO:0000313" key="3">
    <source>
        <dbReference type="Proteomes" id="UP000660339"/>
    </source>
</evidence>
<feature type="transmembrane region" description="Helical" evidence="1">
    <location>
        <begin position="6"/>
        <end position="28"/>
    </location>
</feature>
<evidence type="ECO:0000256" key="1">
    <source>
        <dbReference type="SAM" id="Phobius"/>
    </source>
</evidence>
<feature type="transmembrane region" description="Helical" evidence="1">
    <location>
        <begin position="71"/>
        <end position="91"/>
    </location>
</feature>
<keyword evidence="1" id="KW-1133">Transmembrane helix</keyword>
<evidence type="ECO:0000313" key="2">
    <source>
        <dbReference type="EMBL" id="GIG16375.1"/>
    </source>
</evidence>
<reference evidence="2" key="1">
    <citation type="submission" date="2021-01" db="EMBL/GenBank/DDBJ databases">
        <title>Whole genome shotgun sequence of Catellatospora methionotrophica NBRC 14553.</title>
        <authorList>
            <person name="Komaki H."/>
            <person name="Tamura T."/>
        </authorList>
    </citation>
    <scope>NUCLEOTIDE SEQUENCE</scope>
    <source>
        <strain evidence="2">NBRC 14553</strain>
    </source>
</reference>
<keyword evidence="3" id="KW-1185">Reference proteome</keyword>
<sequence length="105" mass="11570">MPPVTLVFTLPVALYYAVFVALPGERYGMGTWRPVRRMPFWARATFAVTLLAPLAFLLLSSPPGPRRETATTAPFSLLAVQFGVLFALLSWDRLRRLGSAQDSGS</sequence>
<feature type="transmembrane region" description="Helical" evidence="1">
    <location>
        <begin position="40"/>
        <end position="59"/>
    </location>
</feature>
<dbReference type="EMBL" id="BONJ01000026">
    <property type="protein sequence ID" value="GIG16375.1"/>
    <property type="molecule type" value="Genomic_DNA"/>
</dbReference>
<name>A0A8J3LKU4_9ACTN</name>
<comment type="caution">
    <text evidence="2">The sequence shown here is derived from an EMBL/GenBank/DDBJ whole genome shotgun (WGS) entry which is preliminary data.</text>
</comment>
<gene>
    <name evidence="2" type="ORF">Cme02nite_47070</name>
</gene>
<keyword evidence="1" id="KW-0472">Membrane</keyword>
<keyword evidence="1" id="KW-0812">Transmembrane</keyword>
<protein>
    <submittedName>
        <fullName evidence="2">Uncharacterized protein</fullName>
    </submittedName>
</protein>